<dbReference type="Proteomes" id="UP000027361">
    <property type="component" value="Unassembled WGS sequence"/>
</dbReference>
<feature type="region of interest" description="Disordered" evidence="1">
    <location>
        <begin position="384"/>
        <end position="428"/>
    </location>
</feature>
<evidence type="ECO:0000313" key="2">
    <source>
        <dbReference type="EMBL" id="KDN52387.1"/>
    </source>
</evidence>
<dbReference type="OrthoDB" id="1734943at2759"/>
<feature type="region of interest" description="Disordered" evidence="1">
    <location>
        <begin position="779"/>
        <end position="912"/>
    </location>
</feature>
<dbReference type="EMBL" id="JMSN01000011">
    <property type="protein sequence ID" value="KDN52387.1"/>
    <property type="molecule type" value="Genomic_DNA"/>
</dbReference>
<keyword evidence="3" id="KW-1185">Reference proteome</keyword>
<dbReference type="InParanoid" id="A0A066WEN9"/>
<dbReference type="GeneID" id="25265886"/>
<feature type="compositionally biased region" description="Polar residues" evidence="1">
    <location>
        <begin position="112"/>
        <end position="134"/>
    </location>
</feature>
<comment type="caution">
    <text evidence="2">The sequence shown here is derived from an EMBL/GenBank/DDBJ whole genome shotgun (WGS) entry which is preliminary data.</text>
</comment>
<gene>
    <name evidence="2" type="ORF">K437DRAFT_266744</name>
</gene>
<dbReference type="RefSeq" id="XP_013245228.1">
    <property type="nucleotide sequence ID" value="XM_013389774.1"/>
</dbReference>
<feature type="compositionally biased region" description="Polar residues" evidence="1">
    <location>
        <begin position="884"/>
        <end position="900"/>
    </location>
</feature>
<dbReference type="STRING" id="1037660.A0A066WEN9"/>
<protein>
    <submittedName>
        <fullName evidence="2">Uncharacterized protein</fullName>
    </submittedName>
</protein>
<evidence type="ECO:0000256" key="1">
    <source>
        <dbReference type="SAM" id="MobiDB-lite"/>
    </source>
</evidence>
<dbReference type="HOGENOM" id="CLU_307800_0_0_1"/>
<organism evidence="2 3">
    <name type="scientific">Tilletiaria anomala (strain ATCC 24038 / CBS 436.72 / UBC 951)</name>
    <dbReference type="NCBI Taxonomy" id="1037660"/>
    <lineage>
        <taxon>Eukaryota</taxon>
        <taxon>Fungi</taxon>
        <taxon>Dikarya</taxon>
        <taxon>Basidiomycota</taxon>
        <taxon>Ustilaginomycotina</taxon>
        <taxon>Exobasidiomycetes</taxon>
        <taxon>Georgefischeriales</taxon>
        <taxon>Tilletiariaceae</taxon>
        <taxon>Tilletiaria</taxon>
    </lineage>
</organism>
<sequence>MPLKAPIFTTRKSAQDVREGRISRVDLRRDGVADAAAAIAPKEQGTKHPLSSVGTTGFGVDGCSAIAKPKTFGFGLGLSSFSNSVSKAGDKMSSLTRKQGAAVTNGAESVPGTPTSARNSPPQQPVNTLSTVTSGKMAPPANPDPQLLAHYSLKLSDLVNKAFLPCAPGAAAMNSAVSVSSTVAGAAKVIGVGVGNGIGGQRDTVGIPTLSIISYEGKKLPDKIRVQELAQTVTEQLHYAASVDSYLLRAVARQVLKALTLFATRIDSLLISSSKDPNVLKIPSTPKEGRVLPAAMEFNIGLIAIEWIVEDSLERCLEGDGDEHPQLPRFVSEILTPVRRKMEGTILHVIQPILSGTKMSITTCIQKAVTAPFTPVSQLNAFGSGAPADQKTPGSPAGTVDGTMTPFKSLVSPGDVSPSGKSADGGNGGGVWVKELDGRLAGCRRMLVARIENRTSKDGEGWFISVTIYIIWKALFILSARNAEATFMCSALGVKGPLLQHSNGSISAVASPQVASLLDGQSAKRNPSPAQLSSALKAVALTGKGKRSEPVELSRPNSGRAAPDCWQPVPDGGFYRCRKSAQIIAELQTVERLVKEFCSGFYDEPARRRALSSHVVVAPSVDDEDDNSSSDEHNEVDELARAALAEALHGLKSIVTCVQVLEVNPEAVSLALRAKGQGRDTHAGPDGQQVLPAETVRAFRAAPPLILLHILYNRLPTASGRIVVPSPPEAFGLSWQEYEKSISGFIGAHTWADALLQEWKPLVEAAWQHLSTQLEEAERLQAAEDQQQQETKPNDRANMPSRTGQSHVQEPEGHALRRSASQLSNTSRRSSGSTCDYQHMTQSTSAIDTEHKQNKEARMSSREPSPDADSKERHGRTPLFWRTHSGSSRGFSLSTLSRTASPRPRGPSEMGIIVGPNADAAVTARFLVEEMRTEKKALRRFGGNLEAIALHMGKEYTLSL</sequence>
<feature type="compositionally biased region" description="Basic and acidic residues" evidence="1">
    <location>
        <begin position="848"/>
        <end position="872"/>
    </location>
</feature>
<reference evidence="2 3" key="1">
    <citation type="submission" date="2014-05" db="EMBL/GenBank/DDBJ databases">
        <title>Draft genome sequence of a rare smut relative, Tilletiaria anomala UBC 951.</title>
        <authorList>
            <consortium name="DOE Joint Genome Institute"/>
            <person name="Toome M."/>
            <person name="Kuo A."/>
            <person name="Henrissat B."/>
            <person name="Lipzen A."/>
            <person name="Tritt A."/>
            <person name="Yoshinaga Y."/>
            <person name="Zane M."/>
            <person name="Barry K."/>
            <person name="Grigoriev I.V."/>
            <person name="Spatafora J.W."/>
            <person name="Aimea M.C."/>
        </authorList>
    </citation>
    <scope>NUCLEOTIDE SEQUENCE [LARGE SCALE GENOMIC DNA]</scope>
    <source>
        <strain evidence="2 3">UBC 951</strain>
    </source>
</reference>
<dbReference type="OMA" id="PRIEERC"/>
<proteinExistence type="predicted"/>
<feature type="region of interest" description="Disordered" evidence="1">
    <location>
        <begin position="92"/>
        <end position="137"/>
    </location>
</feature>
<accession>A0A066WEN9</accession>
<name>A0A066WEN9_TILAU</name>
<dbReference type="AlphaFoldDB" id="A0A066WEN9"/>
<feature type="compositionally biased region" description="Polar residues" evidence="1">
    <location>
        <begin position="819"/>
        <end position="847"/>
    </location>
</feature>
<evidence type="ECO:0000313" key="3">
    <source>
        <dbReference type="Proteomes" id="UP000027361"/>
    </source>
</evidence>